<evidence type="ECO:0000313" key="7">
    <source>
        <dbReference type="Proteomes" id="UP000663829"/>
    </source>
</evidence>
<dbReference type="InterPro" id="IPR007515">
    <property type="entry name" value="Mss4"/>
</dbReference>
<dbReference type="Proteomes" id="UP000663829">
    <property type="component" value="Unassembled WGS sequence"/>
</dbReference>
<dbReference type="EMBL" id="CAJNOQ010000105">
    <property type="protein sequence ID" value="CAF0757048.1"/>
    <property type="molecule type" value="Genomic_DNA"/>
</dbReference>
<dbReference type="InterPro" id="IPR011057">
    <property type="entry name" value="Mss4-like_sf"/>
</dbReference>
<evidence type="ECO:0000313" key="5">
    <source>
        <dbReference type="EMBL" id="CAF0757048.1"/>
    </source>
</evidence>
<evidence type="ECO:0008006" key="8">
    <source>
        <dbReference type="Google" id="ProtNLM"/>
    </source>
</evidence>
<proteinExistence type="predicted"/>
<dbReference type="Proteomes" id="UP000681722">
    <property type="component" value="Unassembled WGS sequence"/>
</dbReference>
<protein>
    <recommendedName>
        <fullName evidence="8">Guanine nucleotide exchange factor MSS4</fullName>
    </recommendedName>
</protein>
<dbReference type="GO" id="GO:0005085">
    <property type="term" value="F:guanyl-nucleotide exchange factor activity"/>
    <property type="evidence" value="ECO:0007669"/>
    <property type="project" value="UniProtKB-KW"/>
</dbReference>
<evidence type="ECO:0000256" key="1">
    <source>
        <dbReference type="ARBA" id="ARBA00022448"/>
    </source>
</evidence>
<dbReference type="GO" id="GO:0016020">
    <property type="term" value="C:membrane"/>
    <property type="evidence" value="ECO:0007669"/>
    <property type="project" value="TreeGrafter"/>
</dbReference>
<dbReference type="FunFam" id="2.170.150.10:FF:000005">
    <property type="entry name" value="Guanine nucleotide exchange factor MSS4"/>
    <property type="match status" value="1"/>
</dbReference>
<evidence type="ECO:0000256" key="2">
    <source>
        <dbReference type="ARBA" id="ARBA00022658"/>
    </source>
</evidence>
<feature type="compositionally biased region" description="Polar residues" evidence="4">
    <location>
        <begin position="1"/>
        <end position="13"/>
    </location>
</feature>
<dbReference type="PANTHER" id="PTHR13276">
    <property type="entry name" value="GUANINE NUCLEOTIDE EXCHANGE FACTOR MSS4"/>
    <property type="match status" value="1"/>
</dbReference>
<dbReference type="SUPFAM" id="SSF51316">
    <property type="entry name" value="Mss4-like"/>
    <property type="match status" value="1"/>
</dbReference>
<dbReference type="Gene3D" id="2.170.150.10">
    <property type="entry name" value="Metal Binding Protein, Guanine Nucleotide Exchange Factor, Chain A"/>
    <property type="match status" value="1"/>
</dbReference>
<accession>A0A813PSE0</accession>
<name>A0A813PSE0_9BILA</name>
<reference evidence="5" key="1">
    <citation type="submission" date="2021-02" db="EMBL/GenBank/DDBJ databases">
        <authorList>
            <person name="Nowell W R."/>
        </authorList>
    </citation>
    <scope>NUCLEOTIDE SEQUENCE</scope>
</reference>
<dbReference type="EMBL" id="CAJOBC010000105">
    <property type="protein sequence ID" value="CAF3537499.1"/>
    <property type="molecule type" value="Genomic_DNA"/>
</dbReference>
<dbReference type="PANTHER" id="PTHR13276:SF0">
    <property type="entry name" value="GUANINE NUCLEOTIDE EXCHANGE FACTOR MSS4"/>
    <property type="match status" value="1"/>
</dbReference>
<organism evidence="5 7">
    <name type="scientific">Didymodactylos carnosus</name>
    <dbReference type="NCBI Taxonomy" id="1234261"/>
    <lineage>
        <taxon>Eukaryota</taxon>
        <taxon>Metazoa</taxon>
        <taxon>Spiralia</taxon>
        <taxon>Gnathifera</taxon>
        <taxon>Rotifera</taxon>
        <taxon>Eurotatoria</taxon>
        <taxon>Bdelloidea</taxon>
        <taxon>Philodinida</taxon>
        <taxon>Philodinidae</taxon>
        <taxon>Didymodactylos</taxon>
    </lineage>
</organism>
<feature type="region of interest" description="Disordered" evidence="4">
    <location>
        <begin position="1"/>
        <end position="28"/>
    </location>
</feature>
<dbReference type="Pfam" id="PF04421">
    <property type="entry name" value="Mss4"/>
    <property type="match status" value="1"/>
</dbReference>
<dbReference type="GO" id="GO:0007264">
    <property type="term" value="P:small GTPase-mediated signal transduction"/>
    <property type="evidence" value="ECO:0007669"/>
    <property type="project" value="InterPro"/>
</dbReference>
<dbReference type="GO" id="GO:0006892">
    <property type="term" value="P:post-Golgi vesicle-mediated transport"/>
    <property type="evidence" value="ECO:0007669"/>
    <property type="project" value="TreeGrafter"/>
</dbReference>
<evidence type="ECO:0000256" key="4">
    <source>
        <dbReference type="SAM" id="MobiDB-lite"/>
    </source>
</evidence>
<dbReference type="GO" id="GO:0005829">
    <property type="term" value="C:cytosol"/>
    <property type="evidence" value="ECO:0007669"/>
    <property type="project" value="TreeGrafter"/>
</dbReference>
<keyword evidence="2" id="KW-0344">Guanine-nucleotide releasing factor</keyword>
<sequence length="157" mass="17837">MDSSSVSNAQMNDKLSADDDKSNNDMNFTVGEQNAKTIVCLYCDDIILRPKTGKYEQKNILLPRMDMKKTSTSSSSNDNSIPINGNDHLCDSIDYYWLVNDMFTFENVGFSKTVNNNVKYLICSNCERGPIGYCELDPTTGQLDKQFYVAFDRVKYK</sequence>
<keyword evidence="7" id="KW-1185">Reference proteome</keyword>
<gene>
    <name evidence="5" type="ORF">GPM918_LOCUS1170</name>
    <name evidence="6" type="ORF">SRO942_LOCUS1170</name>
</gene>
<dbReference type="GO" id="GO:0015031">
    <property type="term" value="P:protein transport"/>
    <property type="evidence" value="ECO:0007669"/>
    <property type="project" value="UniProtKB-KW"/>
</dbReference>
<dbReference type="OrthoDB" id="30840at2759"/>
<keyword evidence="1" id="KW-0813">Transport</keyword>
<dbReference type="AlphaFoldDB" id="A0A813PSE0"/>
<dbReference type="GO" id="GO:0008270">
    <property type="term" value="F:zinc ion binding"/>
    <property type="evidence" value="ECO:0007669"/>
    <property type="project" value="TreeGrafter"/>
</dbReference>
<dbReference type="PROSITE" id="PS51796">
    <property type="entry name" value="MSS4"/>
    <property type="match status" value="1"/>
</dbReference>
<dbReference type="InterPro" id="IPR011323">
    <property type="entry name" value="Mss4/transl-control_tumour"/>
</dbReference>
<evidence type="ECO:0000256" key="3">
    <source>
        <dbReference type="ARBA" id="ARBA00022927"/>
    </source>
</evidence>
<evidence type="ECO:0000313" key="6">
    <source>
        <dbReference type="EMBL" id="CAF3537499.1"/>
    </source>
</evidence>
<keyword evidence="3" id="KW-0653">Protein transport</keyword>
<comment type="caution">
    <text evidence="5">The sequence shown here is derived from an EMBL/GenBank/DDBJ whole genome shotgun (WGS) entry which is preliminary data.</text>
</comment>